<accession>A0A2R7YUU4</accession>
<dbReference type="Proteomes" id="UP000244867">
    <property type="component" value="Unassembled WGS sequence"/>
</dbReference>
<dbReference type="AlphaFoldDB" id="A0A2R7YUU4"/>
<keyword evidence="7" id="KW-1185">Reference proteome</keyword>
<evidence type="ECO:0000313" key="6">
    <source>
        <dbReference type="EMBL" id="PUA80138.1"/>
    </source>
</evidence>
<protein>
    <submittedName>
        <fullName evidence="6">N-acyl-D-glutamate deacylase</fullName>
    </submittedName>
</protein>
<dbReference type="Pfam" id="PF07992">
    <property type="entry name" value="Pyr_redox_2"/>
    <property type="match status" value="1"/>
</dbReference>
<dbReference type="EMBL" id="PYXZ01000007">
    <property type="protein sequence ID" value="PUA80138.1"/>
    <property type="molecule type" value="Genomic_DNA"/>
</dbReference>
<name>A0A2R7YUU4_9ACTN</name>
<keyword evidence="2" id="KW-0285">Flavoprotein</keyword>
<sequence length="403" mass="41633">MTSVGLLVVGSGPAGVHAAAAYLRAGGAGSVLLVSADRDAPYQRPPLSKGVLAGDDPVEGTAILDDEDDLDAWRRVEVELGTRVEAVDVVRRSVLCDDGRRLPYDRLVLATGSAPVPLPGADADAPVHLLRSLEQARAVVGALDGAGTVVVVGSGFIGCEAAAALAGRGLRTVLVTPEHAPQAARLGDWAGGRIATWLIAAGVELRTGVEVESVARTGVVHLGDGEEVPADLVLAAVGVQQDQPLLRTIDVEVDEGRVVVDAGMRSTDEHVWAVGDVAAAHHPVAGRTLTVEHWGDAIAMGRTAGANAAAASLDTPDAATEWSDPPGFWSEIGGHTLKYSAWGDGFDRASVVEHDAGSFTVWYADEDGELVGVLTHGCDDDYERGGDLLARRATLAESLETGG</sequence>
<comment type="cofactor">
    <cofactor evidence="1">
        <name>FAD</name>
        <dbReference type="ChEBI" id="CHEBI:57692"/>
    </cofactor>
</comment>
<dbReference type="InterPro" id="IPR036188">
    <property type="entry name" value="FAD/NAD-bd_sf"/>
</dbReference>
<evidence type="ECO:0000256" key="4">
    <source>
        <dbReference type="ARBA" id="ARBA00023002"/>
    </source>
</evidence>
<dbReference type="InterPro" id="IPR023753">
    <property type="entry name" value="FAD/NAD-binding_dom"/>
</dbReference>
<keyword evidence="3" id="KW-0274">FAD</keyword>
<dbReference type="SUPFAM" id="SSF51905">
    <property type="entry name" value="FAD/NAD(P)-binding domain"/>
    <property type="match status" value="1"/>
</dbReference>
<feature type="domain" description="FAD/NAD(P)-binding" evidence="5">
    <location>
        <begin position="7"/>
        <end position="301"/>
    </location>
</feature>
<dbReference type="GO" id="GO:0016651">
    <property type="term" value="F:oxidoreductase activity, acting on NAD(P)H"/>
    <property type="evidence" value="ECO:0007669"/>
    <property type="project" value="TreeGrafter"/>
</dbReference>
<dbReference type="SUPFAM" id="SSF55424">
    <property type="entry name" value="FAD/NAD-linked reductases, dimerisation (C-terminal) domain"/>
    <property type="match status" value="1"/>
</dbReference>
<evidence type="ECO:0000256" key="1">
    <source>
        <dbReference type="ARBA" id="ARBA00001974"/>
    </source>
</evidence>
<dbReference type="Gene3D" id="3.30.390.30">
    <property type="match status" value="1"/>
</dbReference>
<dbReference type="Gene3D" id="3.50.50.60">
    <property type="entry name" value="FAD/NAD(P)-binding domain"/>
    <property type="match status" value="2"/>
</dbReference>
<dbReference type="InterPro" id="IPR016156">
    <property type="entry name" value="FAD/NAD-linked_Rdtase_dimer_sf"/>
</dbReference>
<comment type="caution">
    <text evidence="6">The sequence shown here is derived from an EMBL/GenBank/DDBJ whole genome shotgun (WGS) entry which is preliminary data.</text>
</comment>
<dbReference type="InterPro" id="IPR050446">
    <property type="entry name" value="FAD-oxidoreductase/Apoptosis"/>
</dbReference>
<keyword evidence="4" id="KW-0560">Oxidoreductase</keyword>
<evidence type="ECO:0000256" key="2">
    <source>
        <dbReference type="ARBA" id="ARBA00022630"/>
    </source>
</evidence>
<dbReference type="RefSeq" id="WP_108345528.1">
    <property type="nucleotide sequence ID" value="NZ_PYXZ01000007.1"/>
</dbReference>
<evidence type="ECO:0000256" key="3">
    <source>
        <dbReference type="ARBA" id="ARBA00022827"/>
    </source>
</evidence>
<gene>
    <name evidence="6" type="ORF">C7S10_16490</name>
</gene>
<evidence type="ECO:0000259" key="5">
    <source>
        <dbReference type="Pfam" id="PF07992"/>
    </source>
</evidence>
<organism evidence="6 7">
    <name type="scientific">Nocardioides currus</name>
    <dbReference type="NCBI Taxonomy" id="2133958"/>
    <lineage>
        <taxon>Bacteria</taxon>
        <taxon>Bacillati</taxon>
        <taxon>Actinomycetota</taxon>
        <taxon>Actinomycetes</taxon>
        <taxon>Propionibacteriales</taxon>
        <taxon>Nocardioidaceae</taxon>
        <taxon>Nocardioides</taxon>
    </lineage>
</organism>
<dbReference type="OrthoDB" id="3568330at2"/>
<dbReference type="PANTHER" id="PTHR43557:SF2">
    <property type="entry name" value="RIESKE DOMAIN-CONTAINING PROTEIN-RELATED"/>
    <property type="match status" value="1"/>
</dbReference>
<reference evidence="6 7" key="1">
    <citation type="submission" date="2018-03" db="EMBL/GenBank/DDBJ databases">
        <authorList>
            <person name="Keele B.F."/>
        </authorList>
    </citation>
    <scope>NUCLEOTIDE SEQUENCE [LARGE SCALE GENOMIC DNA]</scope>
    <source>
        <strain evidence="6 7">IB-3</strain>
    </source>
</reference>
<dbReference type="PRINTS" id="PR00411">
    <property type="entry name" value="PNDRDTASEI"/>
</dbReference>
<proteinExistence type="predicted"/>
<evidence type="ECO:0000313" key="7">
    <source>
        <dbReference type="Proteomes" id="UP000244867"/>
    </source>
</evidence>
<dbReference type="PANTHER" id="PTHR43557">
    <property type="entry name" value="APOPTOSIS-INDUCING FACTOR 1"/>
    <property type="match status" value="1"/>
</dbReference>
<dbReference type="GO" id="GO:0005737">
    <property type="term" value="C:cytoplasm"/>
    <property type="evidence" value="ECO:0007669"/>
    <property type="project" value="TreeGrafter"/>
</dbReference>
<dbReference type="PRINTS" id="PR00368">
    <property type="entry name" value="FADPNR"/>
</dbReference>